<keyword evidence="3" id="KW-1185">Reference proteome</keyword>
<gene>
    <name evidence="2" type="ORF">CYLTODRAFT_426860</name>
</gene>
<protein>
    <submittedName>
        <fullName evidence="2">Uncharacterized protein</fullName>
    </submittedName>
</protein>
<reference evidence="2 3" key="1">
    <citation type="journal article" date="2015" name="Fungal Genet. Biol.">
        <title>Evolution of novel wood decay mechanisms in Agaricales revealed by the genome sequences of Fistulina hepatica and Cylindrobasidium torrendii.</title>
        <authorList>
            <person name="Floudas D."/>
            <person name="Held B.W."/>
            <person name="Riley R."/>
            <person name="Nagy L.G."/>
            <person name="Koehler G."/>
            <person name="Ransdell A.S."/>
            <person name="Younus H."/>
            <person name="Chow J."/>
            <person name="Chiniquy J."/>
            <person name="Lipzen A."/>
            <person name="Tritt A."/>
            <person name="Sun H."/>
            <person name="Haridas S."/>
            <person name="LaButti K."/>
            <person name="Ohm R.A."/>
            <person name="Kues U."/>
            <person name="Blanchette R.A."/>
            <person name="Grigoriev I.V."/>
            <person name="Minto R.E."/>
            <person name="Hibbett D.S."/>
        </authorList>
    </citation>
    <scope>NUCLEOTIDE SEQUENCE [LARGE SCALE GENOMIC DNA]</scope>
    <source>
        <strain evidence="2 3">FP15055 ss-10</strain>
    </source>
</reference>
<organism evidence="2 3">
    <name type="scientific">Cylindrobasidium torrendii FP15055 ss-10</name>
    <dbReference type="NCBI Taxonomy" id="1314674"/>
    <lineage>
        <taxon>Eukaryota</taxon>
        <taxon>Fungi</taxon>
        <taxon>Dikarya</taxon>
        <taxon>Basidiomycota</taxon>
        <taxon>Agaricomycotina</taxon>
        <taxon>Agaricomycetes</taxon>
        <taxon>Agaricomycetidae</taxon>
        <taxon>Agaricales</taxon>
        <taxon>Marasmiineae</taxon>
        <taxon>Physalacriaceae</taxon>
        <taxon>Cylindrobasidium</taxon>
    </lineage>
</organism>
<feature type="compositionally biased region" description="Polar residues" evidence="1">
    <location>
        <begin position="158"/>
        <end position="168"/>
    </location>
</feature>
<feature type="region of interest" description="Disordered" evidence="1">
    <location>
        <begin position="158"/>
        <end position="179"/>
    </location>
</feature>
<evidence type="ECO:0000313" key="2">
    <source>
        <dbReference type="EMBL" id="KIY62511.1"/>
    </source>
</evidence>
<accession>A0A0D7AZ04</accession>
<sequence>MRIRGKIPANSNLNRVKLPIEFYVKTARRLPEATQPKHDIHHNRSEVPTSRQLKRKRSLEGTLSDEGSSDGSSDGTLVDESATQAARKAKRFCASSPGDSEASDVRPTAVTSKEKLKPDWKRLAATYIPKRFHDKEPWECYQSDAHWRGDGCSRREISVSSETQSSNLGRAGSQRKPRKDEIMKDYRCEVKECEYSLTRCTPPDVRQRKIDAHRTAHRLWKEEGWVLPGLRRWYKIVET</sequence>
<evidence type="ECO:0000313" key="3">
    <source>
        <dbReference type="Proteomes" id="UP000054007"/>
    </source>
</evidence>
<dbReference type="AlphaFoldDB" id="A0A0D7AZ04"/>
<dbReference type="EMBL" id="KN880776">
    <property type="protein sequence ID" value="KIY62511.1"/>
    <property type="molecule type" value="Genomic_DNA"/>
</dbReference>
<feature type="region of interest" description="Disordered" evidence="1">
    <location>
        <begin position="33"/>
        <end position="115"/>
    </location>
</feature>
<proteinExistence type="predicted"/>
<feature type="compositionally biased region" description="Basic and acidic residues" evidence="1">
    <location>
        <begin position="33"/>
        <end position="45"/>
    </location>
</feature>
<dbReference type="Proteomes" id="UP000054007">
    <property type="component" value="Unassembled WGS sequence"/>
</dbReference>
<feature type="compositionally biased region" description="Low complexity" evidence="1">
    <location>
        <begin position="60"/>
        <end position="76"/>
    </location>
</feature>
<evidence type="ECO:0000256" key="1">
    <source>
        <dbReference type="SAM" id="MobiDB-lite"/>
    </source>
</evidence>
<name>A0A0D7AZ04_9AGAR</name>